<dbReference type="EMBL" id="CP034587">
    <property type="protein sequence ID" value="AZQ75463.1"/>
    <property type="molecule type" value="Genomic_DNA"/>
</dbReference>
<feature type="region of interest" description="Disordered" evidence="5">
    <location>
        <begin position="1"/>
        <end position="25"/>
    </location>
</feature>
<evidence type="ECO:0000313" key="7">
    <source>
        <dbReference type="EMBL" id="AZQ75463.1"/>
    </source>
</evidence>
<evidence type="ECO:0000256" key="2">
    <source>
        <dbReference type="ARBA" id="ARBA00023125"/>
    </source>
</evidence>
<dbReference type="GO" id="GO:0003700">
    <property type="term" value="F:DNA-binding transcription factor activity"/>
    <property type="evidence" value="ECO:0007669"/>
    <property type="project" value="TreeGrafter"/>
</dbReference>
<dbReference type="PANTHER" id="PTHR30055:SF148">
    <property type="entry name" value="TETR-FAMILY TRANSCRIPTIONAL REGULATOR"/>
    <property type="match status" value="1"/>
</dbReference>
<dbReference type="PROSITE" id="PS50977">
    <property type="entry name" value="HTH_TETR_2"/>
    <property type="match status" value="1"/>
</dbReference>
<evidence type="ECO:0000259" key="6">
    <source>
        <dbReference type="PROSITE" id="PS50977"/>
    </source>
</evidence>
<accession>A0A3S9PT00</accession>
<name>A0A3S9PT00_STRLT</name>
<dbReference type="AlphaFoldDB" id="A0A3S9PT00"/>
<feature type="region of interest" description="Disordered" evidence="5">
    <location>
        <begin position="207"/>
        <end position="231"/>
    </location>
</feature>
<dbReference type="InterPro" id="IPR036271">
    <property type="entry name" value="Tet_transcr_reg_TetR-rel_C_sf"/>
</dbReference>
<dbReference type="Proteomes" id="UP000267900">
    <property type="component" value="Chromosome"/>
</dbReference>
<dbReference type="PANTHER" id="PTHR30055">
    <property type="entry name" value="HTH-TYPE TRANSCRIPTIONAL REGULATOR RUTR"/>
    <property type="match status" value="1"/>
</dbReference>
<dbReference type="InterPro" id="IPR011075">
    <property type="entry name" value="TetR_C"/>
</dbReference>
<dbReference type="Pfam" id="PF16859">
    <property type="entry name" value="TetR_C_11"/>
    <property type="match status" value="1"/>
</dbReference>
<feature type="domain" description="HTH tetR-type" evidence="6">
    <location>
        <begin position="27"/>
        <end position="88"/>
    </location>
</feature>
<keyword evidence="8" id="KW-1185">Reference proteome</keyword>
<keyword evidence="2 4" id="KW-0238">DNA-binding</keyword>
<gene>
    <name evidence="7" type="ORF">EKH77_08805</name>
</gene>
<dbReference type="OrthoDB" id="9796019at2"/>
<dbReference type="Gene3D" id="1.10.10.60">
    <property type="entry name" value="Homeodomain-like"/>
    <property type="match status" value="1"/>
</dbReference>
<evidence type="ECO:0000313" key="8">
    <source>
        <dbReference type="Proteomes" id="UP000267900"/>
    </source>
</evidence>
<evidence type="ECO:0000256" key="4">
    <source>
        <dbReference type="PROSITE-ProRule" id="PRU00335"/>
    </source>
</evidence>
<reference evidence="7 8" key="1">
    <citation type="submission" date="2018-12" db="EMBL/GenBank/DDBJ databases">
        <title>The whole draft genome of Streptomyce luteoverticillatus CGMCC 15060.</title>
        <authorList>
            <person name="Feng Z."/>
            <person name="Chen G."/>
            <person name="Zhang J."/>
            <person name="Zhu H."/>
            <person name="Yu X."/>
            <person name="Zhang W."/>
            <person name="Zhang X."/>
        </authorList>
    </citation>
    <scope>NUCLEOTIDE SEQUENCE [LARGE SCALE GENOMIC DNA]</scope>
    <source>
        <strain evidence="7 8">CGMCC 15060</strain>
    </source>
</reference>
<dbReference type="InterPro" id="IPR009057">
    <property type="entry name" value="Homeodomain-like_sf"/>
</dbReference>
<evidence type="ECO:0000256" key="1">
    <source>
        <dbReference type="ARBA" id="ARBA00023015"/>
    </source>
</evidence>
<dbReference type="InterPro" id="IPR050109">
    <property type="entry name" value="HTH-type_TetR-like_transc_reg"/>
</dbReference>
<dbReference type="InterPro" id="IPR001647">
    <property type="entry name" value="HTH_TetR"/>
</dbReference>
<evidence type="ECO:0000256" key="5">
    <source>
        <dbReference type="SAM" id="MobiDB-lite"/>
    </source>
</evidence>
<feature type="compositionally biased region" description="Gly residues" evidence="5">
    <location>
        <begin position="1"/>
        <end position="11"/>
    </location>
</feature>
<feature type="compositionally biased region" description="Low complexity" evidence="5">
    <location>
        <begin position="209"/>
        <end position="225"/>
    </location>
</feature>
<keyword evidence="3" id="KW-0804">Transcription</keyword>
<evidence type="ECO:0000256" key="3">
    <source>
        <dbReference type="ARBA" id="ARBA00023163"/>
    </source>
</evidence>
<feature type="DNA-binding region" description="H-T-H motif" evidence="4">
    <location>
        <begin position="51"/>
        <end position="70"/>
    </location>
</feature>
<dbReference type="Pfam" id="PF00440">
    <property type="entry name" value="TetR_N"/>
    <property type="match status" value="1"/>
</dbReference>
<sequence length="231" mass="24756">MSGGPVSGGPVSGVPVPAERRGRPRSAAVDRAVIETVLRLLEDGVTVAELSMERIAREAGVGKATVYRRWAGKEALMLDVLRSLDDSAPELAGGPARDDLVALLEFLRRRGLAKRSSAVLRTAVAQVRAHPRLWQEYHDTVVAARRRAFHEVLRRGMAAGEIRADLDVDLLTDLFVSPMLSRAILHDWQELPEGLAEQIVDAVLEGVRASPADGPGDSPGSSGPAVPGRKS</sequence>
<dbReference type="SUPFAM" id="SSF46689">
    <property type="entry name" value="Homeodomain-like"/>
    <property type="match status" value="1"/>
</dbReference>
<dbReference type="SUPFAM" id="SSF48498">
    <property type="entry name" value="Tetracyclin repressor-like, C-terminal domain"/>
    <property type="match status" value="1"/>
</dbReference>
<proteinExistence type="predicted"/>
<dbReference type="Gene3D" id="1.10.357.10">
    <property type="entry name" value="Tetracycline Repressor, domain 2"/>
    <property type="match status" value="1"/>
</dbReference>
<keyword evidence="1" id="KW-0805">Transcription regulation</keyword>
<protein>
    <submittedName>
        <fullName evidence="7">TetR family transcriptional regulator</fullName>
    </submittedName>
</protein>
<organism evidence="7 8">
    <name type="scientific">Streptomyces luteoverticillatus</name>
    <name type="common">Streptoverticillium luteoverticillatus</name>
    <dbReference type="NCBI Taxonomy" id="66425"/>
    <lineage>
        <taxon>Bacteria</taxon>
        <taxon>Bacillati</taxon>
        <taxon>Actinomycetota</taxon>
        <taxon>Actinomycetes</taxon>
        <taxon>Kitasatosporales</taxon>
        <taxon>Streptomycetaceae</taxon>
        <taxon>Streptomyces</taxon>
    </lineage>
</organism>
<dbReference type="GO" id="GO:0000976">
    <property type="term" value="F:transcription cis-regulatory region binding"/>
    <property type="evidence" value="ECO:0007669"/>
    <property type="project" value="TreeGrafter"/>
</dbReference>